<dbReference type="Pfam" id="PF00535">
    <property type="entry name" value="Glycos_transf_2"/>
    <property type="match status" value="1"/>
</dbReference>
<organism evidence="2 3">
    <name type="scientific">Fusobacterium mortiferum ATCC 9817</name>
    <dbReference type="NCBI Taxonomy" id="469616"/>
    <lineage>
        <taxon>Bacteria</taxon>
        <taxon>Fusobacteriati</taxon>
        <taxon>Fusobacteriota</taxon>
        <taxon>Fusobacteriia</taxon>
        <taxon>Fusobacteriales</taxon>
        <taxon>Fusobacteriaceae</taxon>
        <taxon>Fusobacterium</taxon>
    </lineage>
</organism>
<dbReference type="GeneID" id="62762867"/>
<dbReference type="InterPro" id="IPR029044">
    <property type="entry name" value="Nucleotide-diphossugar_trans"/>
</dbReference>
<dbReference type="RefSeq" id="WP_005883721.1">
    <property type="nucleotide sequence ID" value="NZ_CP028102.1"/>
</dbReference>
<gene>
    <name evidence="2" type="ORF">C4N19_04985</name>
</gene>
<evidence type="ECO:0000313" key="3">
    <source>
        <dbReference type="Proteomes" id="UP000240258"/>
    </source>
</evidence>
<keyword evidence="3" id="KW-1185">Reference proteome</keyword>
<dbReference type="PANTHER" id="PTHR22916">
    <property type="entry name" value="GLYCOSYLTRANSFERASE"/>
    <property type="match status" value="1"/>
</dbReference>
<evidence type="ECO:0000259" key="1">
    <source>
        <dbReference type="Pfam" id="PF00535"/>
    </source>
</evidence>
<dbReference type="EMBL" id="CP028102">
    <property type="protein sequence ID" value="AVQ18467.1"/>
    <property type="molecule type" value="Genomic_DNA"/>
</dbReference>
<dbReference type="SUPFAM" id="SSF53448">
    <property type="entry name" value="Nucleotide-diphospho-sugar transferases"/>
    <property type="match status" value="1"/>
</dbReference>
<evidence type="ECO:0000313" key="2">
    <source>
        <dbReference type="EMBL" id="AVQ18467.1"/>
    </source>
</evidence>
<accession>A0ABN5JA44</accession>
<reference evidence="3" key="1">
    <citation type="journal article" date="2018" name="MSphere">
        <title>Fusobacterium Genomics Using MinION and Illumina Sequencing Enables Genome Completion and Correction.</title>
        <authorList>
            <person name="Todd S.M."/>
            <person name="Settlage R.E."/>
            <person name="Lahmers K.K."/>
            <person name="Slade D.J."/>
        </authorList>
    </citation>
    <scope>NUCLEOTIDE SEQUENCE [LARGE SCALE GENOMIC DNA]</scope>
    <source>
        <strain evidence="3">ATCC 9817</strain>
    </source>
</reference>
<dbReference type="CDD" id="cd00761">
    <property type="entry name" value="Glyco_tranf_GTA_type"/>
    <property type="match status" value="1"/>
</dbReference>
<name>A0ABN5JA44_FUSMR</name>
<dbReference type="Proteomes" id="UP000240258">
    <property type="component" value="Chromosome"/>
</dbReference>
<proteinExistence type="predicted"/>
<dbReference type="InterPro" id="IPR001173">
    <property type="entry name" value="Glyco_trans_2-like"/>
</dbReference>
<protein>
    <recommendedName>
        <fullName evidence="1">Glycosyltransferase 2-like domain-containing protein</fullName>
    </recommendedName>
</protein>
<sequence>MKKISVILPVYNVEKYVRKCLLSIVEQSYQNFEVLIVDDGSVDNFFKEIEDIVAENKNIKIYQKANGGIASARNFGLEKANGDYILFIDSDDWIEKDLFKNLVENLSDEDILIFNLGEYSNKEGKIITNRRIKNINKELLKINEGYIFLDEVPNGATIKIYKRSFIEKNNFRFNEGLKLYEDTYWDIITLINTKKVRFLDYVGYWYRVGRDGSLITDLSSEKNKKYQLMIKELLLKLKDENISELVKIKLEILILRIEIELEEISKNFFKEEFTEFFKKSLTIIENEKNTIVKKYFKSKIKKIIENNINKIDIFRYIYIKNNLITLKMIRRKIFK</sequence>
<dbReference type="Gene3D" id="3.90.550.10">
    <property type="entry name" value="Spore Coat Polysaccharide Biosynthesis Protein SpsA, Chain A"/>
    <property type="match status" value="1"/>
</dbReference>
<feature type="domain" description="Glycosyltransferase 2-like" evidence="1">
    <location>
        <begin position="5"/>
        <end position="164"/>
    </location>
</feature>
<dbReference type="PANTHER" id="PTHR22916:SF3">
    <property type="entry name" value="UDP-GLCNAC:BETAGAL BETA-1,3-N-ACETYLGLUCOSAMINYLTRANSFERASE-LIKE PROTEIN 1"/>
    <property type="match status" value="1"/>
</dbReference>